<dbReference type="NCBIfam" id="TIGR01167">
    <property type="entry name" value="LPXTG_anchor"/>
    <property type="match status" value="1"/>
</dbReference>
<feature type="coiled-coil region" evidence="1">
    <location>
        <begin position="1694"/>
        <end position="1728"/>
    </location>
</feature>
<feature type="domain" description="Transcobalamin-like C-terminal" evidence="6">
    <location>
        <begin position="1332"/>
        <end position="1401"/>
    </location>
</feature>
<evidence type="ECO:0000256" key="4">
    <source>
        <dbReference type="SAM" id="SignalP"/>
    </source>
</evidence>
<dbReference type="Proteomes" id="UP000661649">
    <property type="component" value="Unassembled WGS sequence"/>
</dbReference>
<feature type="domain" description="Cadherin-like beta-sandwich-like" evidence="5">
    <location>
        <begin position="893"/>
        <end position="979"/>
    </location>
</feature>
<dbReference type="InterPro" id="IPR027954">
    <property type="entry name" value="Transcobalamin-like_C"/>
</dbReference>
<protein>
    <submittedName>
        <fullName evidence="7">DUF4430 domain-containing protein</fullName>
    </submittedName>
</protein>
<reference evidence="7 8" key="1">
    <citation type="submission" date="2020-08" db="EMBL/GenBank/DDBJ databases">
        <title>Genome public.</title>
        <authorList>
            <person name="Liu C."/>
            <person name="Sun Q."/>
        </authorList>
    </citation>
    <scope>NUCLEOTIDE SEQUENCE [LARGE SCALE GENOMIC DNA]</scope>
    <source>
        <strain evidence="7 8">3_YM_SP_D4_24.mj</strain>
    </source>
</reference>
<sequence>MKKILRYLLLTMCLLGILRVNVYAAENTDRVINLTGISNVKIYTADKKQEIEVKDKSFTVNPGEYCYEYAGDGEDSLNGAGGYFTVTEDTTELKLASVYFKNVSPTAWLNEKHQRVYLPELGTLSLYDEKQQKEYWHATDDVYNYVVPNCGGDSYYNFKFTSFDENYLPIEGHFYVYRETDFGSLNLSDNGKIPYLKKSYITVKAPIDMEVYTTWELKFYTARNWKSYTPFKTEDGYNYYKIPEGFTYMMRQEGKVTRYTKNLNGEWNDDHTEVTVAPLEDNPTQIHREQEKDGIYASMLTNLPENSEIDLNVGEYFDLVPLRAWQAVENGVANAHNDPDWHYVVIGGDESVASVEVTEDDKIGQFGRIHANGEGTVLVAFYYDAVETASIASGTGSYIYSALLPELTGIAVVHVGEEKTQTQITSNIDMIEGRTVYYLKSQTGADGVTQEISDSAEYTFIPTATTGDSSEKIKSVRVHKPITVTDGKLSENPTDWLKDSSWKTYQAKTTEDGKQSYTIQLSEGRNIIEIKAGDATSYHVILARGLDVTIDNVYKPGKSLEVGDTAKITMENMIPPMFKMSAIYNPSGVQFTCKTNGTDYTASFGQYMAGSSFIVRLQDEDAGTYQITDGALSTSAWGTTDGAHRKLTRNSMGTYWNGGDNPNIDYGKMAYIPEISFEVGSNDENEETVSRSAGMLKALAVALGPDGDSIIEGSGTALFATAHSDISQNVNRGLGLFKSEQDLKVQVGADLLQEDKDAKLLVRYWLGSDKSKAVVQEMSFSKSYKEENSYGKENNYIVGNPLLYTGADIDQASLRQMQVEVIVVPSNGSPMTYATHLYKTKNKKTMAFLPKDITISAAEGSEALGRWDGILEADDVTYEDSEKNTITQDLGYGFIGTEEHFSTSVPNGTDKILVNVKGDTWNRKDTMESYTVSINGTEETYEAGEAIPLEVGVNKLTVTCKAAKGMGVDSTYTIDVTRRSASKQTTFEVPEGASVLVMQGSKTMKANEDGTYTLENGTYTYYVSKSGFLTKTDSFKVTDEETNPVIRIESLEAVPAQSGTVSVQLAGQSTVFCPTTDVAISQEAKDLAANRYVLYNHGGYTVLHALLDAADASRAGFECYRGKFVLTGDSIAESNGKKASWICKVNGVVCDDPANTLASDGDKVEFFYSSGWDGMKDAHLTPETKSVNRGETLTLTLAGAGVSENDAKAEAIADAEIYEGSKLIGTTDENGQLQVETNTLSLGTHRFTAVKKDEAGHNLLTAVMSSITVNKVSDPSADPNKTVVTFRLIGDTKHGEEGSDNEAVHAYTTWIATGTYSFDQSEVTVGEVFKTALEEAGLSYVGIENNYISSITAPEIYGGYELKEMDNGKNSGWMYTVNGVHPDRGLNEWYVTTGDEIVWHYIDDYKVEQSDMKDESGFASSGNASTWNKWLEALDETPGARERGEKVENQIKQIDETIELTDECEAKITTARKAYDSLTREEKRYVSNYDVLLKAEEQLAALKKEKADKEAADAVIAQIDALPTAENVTLEHQEAVDAARDAYSKLTDDQKKLVSKETTDKLESAEKKIAQLLEEQAADLVLEEMNALPSKDNLTLDDEVALAGAEAHYNALSDAQKEYLNGKAPESVAKLGELRTQLEKLKKDAADKAAADAVTEKLNALPSEEDVMFQDEAVLKQAREAYDALSDDQKKFVSGEAYDKLEKAEQKLKALKEEAEAVTKQIQELPAVGDLKLEDAEKVSLARNAYDALNADQKRQLTESGVVDMLLTAENQISLLEREKEEAEKVAQQINSLPEVKDLKLADKTAVEQARKAYDALSESQKAMIKDAKTALEEREAEIKRLEELANNTDKPDPGNKDDKKDDNKDNNKDNNTSTTDKNNNKGSGTTTGTTNKGSNTTTGTATNKGTQSGSTNKTTGTQAQTSSSQTTGSSSAKSAKTGDETDFLLPMAGLISASGVFAGVILYYKKRRKDTGVEKKEEK</sequence>
<dbReference type="Pfam" id="PF12733">
    <property type="entry name" value="Cadherin-like"/>
    <property type="match status" value="1"/>
</dbReference>
<evidence type="ECO:0000259" key="6">
    <source>
        <dbReference type="Pfam" id="PF14478"/>
    </source>
</evidence>
<feature type="coiled-coil region" evidence="1">
    <location>
        <begin position="1766"/>
        <end position="1793"/>
    </location>
</feature>
<keyword evidence="4" id="KW-0732">Signal</keyword>
<name>A0ABR7PEM9_9FIRM</name>
<evidence type="ECO:0000256" key="3">
    <source>
        <dbReference type="SAM" id="Phobius"/>
    </source>
</evidence>
<dbReference type="Gene3D" id="2.60.40.1120">
    <property type="entry name" value="Carboxypeptidase-like, regulatory domain"/>
    <property type="match status" value="1"/>
</dbReference>
<proteinExistence type="predicted"/>
<feature type="chain" id="PRO_5047170969" evidence="4">
    <location>
        <begin position="25"/>
        <end position="1980"/>
    </location>
</feature>
<feature type="compositionally biased region" description="Low complexity" evidence="2">
    <location>
        <begin position="1914"/>
        <end position="1936"/>
    </location>
</feature>
<dbReference type="InterPro" id="IPR025883">
    <property type="entry name" value="Cadherin-like_domain"/>
</dbReference>
<evidence type="ECO:0000256" key="2">
    <source>
        <dbReference type="SAM" id="MobiDB-lite"/>
    </source>
</evidence>
<feature type="compositionally biased region" description="Low complexity" evidence="2">
    <location>
        <begin position="1870"/>
        <end position="1907"/>
    </location>
</feature>
<dbReference type="Pfam" id="PF14478">
    <property type="entry name" value="DUF4430"/>
    <property type="match status" value="1"/>
</dbReference>
<evidence type="ECO:0000313" key="7">
    <source>
        <dbReference type="EMBL" id="MBC8629877.1"/>
    </source>
</evidence>
<keyword evidence="3" id="KW-0812">Transmembrane</keyword>
<accession>A0ABR7PEM9</accession>
<evidence type="ECO:0000313" key="8">
    <source>
        <dbReference type="Proteomes" id="UP000661649"/>
    </source>
</evidence>
<evidence type="ECO:0000259" key="5">
    <source>
        <dbReference type="Pfam" id="PF12733"/>
    </source>
</evidence>
<comment type="caution">
    <text evidence="7">The sequence shown here is derived from an EMBL/GenBank/DDBJ whole genome shotgun (WGS) entry which is preliminary data.</text>
</comment>
<feature type="signal peptide" evidence="4">
    <location>
        <begin position="1"/>
        <end position="24"/>
    </location>
</feature>
<keyword evidence="8" id="KW-1185">Reference proteome</keyword>
<evidence type="ECO:0000256" key="1">
    <source>
        <dbReference type="SAM" id="Coils"/>
    </source>
</evidence>
<keyword evidence="1" id="KW-0175">Coiled coil</keyword>
<feature type="region of interest" description="Disordered" evidence="2">
    <location>
        <begin position="1843"/>
        <end position="1938"/>
    </location>
</feature>
<feature type="transmembrane region" description="Helical" evidence="3">
    <location>
        <begin position="1944"/>
        <end position="1965"/>
    </location>
</feature>
<dbReference type="Gene3D" id="2.170.130.30">
    <property type="match status" value="1"/>
</dbReference>
<feature type="compositionally biased region" description="Basic and acidic residues" evidence="2">
    <location>
        <begin position="1843"/>
        <end position="1869"/>
    </location>
</feature>
<dbReference type="EMBL" id="JACRTP010000009">
    <property type="protein sequence ID" value="MBC8629877.1"/>
    <property type="molecule type" value="Genomic_DNA"/>
</dbReference>
<gene>
    <name evidence="7" type="ORF">H8712_14930</name>
</gene>
<organism evidence="7 8">
    <name type="scientific">Blautia stercoris</name>
    <dbReference type="NCBI Taxonomy" id="871664"/>
    <lineage>
        <taxon>Bacteria</taxon>
        <taxon>Bacillati</taxon>
        <taxon>Bacillota</taxon>
        <taxon>Clostridia</taxon>
        <taxon>Lachnospirales</taxon>
        <taxon>Lachnospiraceae</taxon>
        <taxon>Blautia</taxon>
    </lineage>
</organism>
<keyword evidence="3" id="KW-0472">Membrane</keyword>
<keyword evidence="3" id="KW-1133">Transmembrane helix</keyword>